<evidence type="ECO:0000313" key="7">
    <source>
        <dbReference type="Proteomes" id="UP000789390"/>
    </source>
</evidence>
<dbReference type="PANTHER" id="PTHR11575">
    <property type="entry name" value="5'-NUCLEOTIDASE-RELATED"/>
    <property type="match status" value="1"/>
</dbReference>
<keyword evidence="2" id="KW-0732">Signal</keyword>
<dbReference type="GO" id="GO:0009166">
    <property type="term" value="P:nucleotide catabolic process"/>
    <property type="evidence" value="ECO:0007669"/>
    <property type="project" value="InterPro"/>
</dbReference>
<comment type="similarity">
    <text evidence="1 3">Belongs to the 5'-nucleotidase family.</text>
</comment>
<comment type="caution">
    <text evidence="6">The sequence shown here is derived from an EMBL/GenBank/DDBJ whole genome shotgun (WGS) entry which is preliminary data.</text>
</comment>
<evidence type="ECO:0000256" key="3">
    <source>
        <dbReference type="RuleBase" id="RU362119"/>
    </source>
</evidence>
<dbReference type="PANTHER" id="PTHR11575:SF48">
    <property type="entry name" value="5'-NUCLEOTIDASE"/>
    <property type="match status" value="1"/>
</dbReference>
<dbReference type="Gene3D" id="3.90.780.10">
    <property type="entry name" value="5'-Nucleotidase, C-terminal domain"/>
    <property type="match status" value="1"/>
</dbReference>
<organism evidence="6 7">
    <name type="scientific">Daphnia galeata</name>
    <dbReference type="NCBI Taxonomy" id="27404"/>
    <lineage>
        <taxon>Eukaryota</taxon>
        <taxon>Metazoa</taxon>
        <taxon>Ecdysozoa</taxon>
        <taxon>Arthropoda</taxon>
        <taxon>Crustacea</taxon>
        <taxon>Branchiopoda</taxon>
        <taxon>Diplostraca</taxon>
        <taxon>Cladocera</taxon>
        <taxon>Anomopoda</taxon>
        <taxon>Daphniidae</taxon>
        <taxon>Daphnia</taxon>
    </lineage>
</organism>
<dbReference type="SUPFAM" id="SSF56300">
    <property type="entry name" value="Metallo-dependent phosphatases"/>
    <property type="match status" value="1"/>
</dbReference>
<dbReference type="InterPro" id="IPR029052">
    <property type="entry name" value="Metallo-depent_PP-like"/>
</dbReference>
<dbReference type="AlphaFoldDB" id="A0A8J2RUK8"/>
<feature type="domain" description="5'-Nucleotidase C-terminal" evidence="5">
    <location>
        <begin position="292"/>
        <end position="448"/>
    </location>
</feature>
<dbReference type="GO" id="GO:0000166">
    <property type="term" value="F:nucleotide binding"/>
    <property type="evidence" value="ECO:0007669"/>
    <property type="project" value="UniProtKB-KW"/>
</dbReference>
<keyword evidence="3" id="KW-0378">Hydrolase</keyword>
<feature type="domain" description="Calcineurin-like phosphoesterase" evidence="4">
    <location>
        <begin position="15"/>
        <end position="219"/>
    </location>
</feature>
<dbReference type="EMBL" id="CAKKLH010000223">
    <property type="protein sequence ID" value="CAH0106218.1"/>
    <property type="molecule type" value="Genomic_DNA"/>
</dbReference>
<dbReference type="SUPFAM" id="SSF55816">
    <property type="entry name" value="5'-nucleotidase (syn. UDP-sugar hydrolase), C-terminal domain"/>
    <property type="match status" value="1"/>
</dbReference>
<dbReference type="OrthoDB" id="10252235at2759"/>
<evidence type="ECO:0000259" key="4">
    <source>
        <dbReference type="Pfam" id="PF00149"/>
    </source>
</evidence>
<dbReference type="InterPro" id="IPR008334">
    <property type="entry name" value="5'-Nucleotdase_C"/>
</dbReference>
<evidence type="ECO:0008006" key="8">
    <source>
        <dbReference type="Google" id="ProtNLM"/>
    </source>
</evidence>
<name>A0A8J2RUK8_9CRUS</name>
<keyword evidence="7" id="KW-1185">Reference proteome</keyword>
<dbReference type="InterPro" id="IPR036907">
    <property type="entry name" value="5'-Nucleotdase_C_sf"/>
</dbReference>
<gene>
    <name evidence="6" type="ORF">DGAL_LOCUS9369</name>
</gene>
<sequence length="613" mass="68463">MSSTVAHLTGEKTLTILHFNDVYNVESADKEPVGGAARFCTALKSFSHLNPLVLFSGDVLAPSFMSTFTKGEHMVPVLNSLNIQCAVYGNHEFDFGIDVLMQRVQATTFPWLMSNVIDNETRRPLADGKCSIIIDWHGMRIGLVGLVEKEWLDTLSMVDPEHVTYTDYVECGRLLARNLKDIQGCKIVIALTHMRTPNDLRLAKEVEEIDLILGGHDHISVFIDVENRCIIKSGTDFRQFSEITMRFSSEEEKPSINVRLMDVTSEYDEDVDLKQILDGFTSVIGEKMEEVLGEFAVPLDGRFSSIRTSETNLGNFICDIMVAATDSDLALINSGSLRSDKLHPPGPFKIRDLNQILPMLNLLIVVEISGEDLLIALENGVCKYPKLEGRFLQVGGMSFAFDPTKPPLQRVDPRFVRIGDQYLEPQTKYRMVTKAYMIAGKDGFDAMKKLKILVDEEDGLSLNCAVQNHFQAIQKLCAKNKCPTHHRQSLVTHSRGHNLARTIESGLHPDGVISVIPESGSICLRRSSTIEAQNEALLFEENVAVVAVDKSITRTRASKLQRQSSTEEVEKATCKLEPRIEGRIVVLNEGTLPHLLSERQAWEKSGRSHQGIQ</sequence>
<dbReference type="Proteomes" id="UP000789390">
    <property type="component" value="Unassembled WGS sequence"/>
</dbReference>
<evidence type="ECO:0000256" key="2">
    <source>
        <dbReference type="ARBA" id="ARBA00022729"/>
    </source>
</evidence>
<proteinExistence type="inferred from homology"/>
<evidence type="ECO:0000259" key="5">
    <source>
        <dbReference type="Pfam" id="PF02872"/>
    </source>
</evidence>
<evidence type="ECO:0000313" key="6">
    <source>
        <dbReference type="EMBL" id="CAH0106218.1"/>
    </source>
</evidence>
<dbReference type="InterPro" id="IPR041821">
    <property type="entry name" value="CG11883_N"/>
</dbReference>
<dbReference type="PRINTS" id="PR01607">
    <property type="entry name" value="APYRASEFAMLY"/>
</dbReference>
<protein>
    <recommendedName>
        <fullName evidence="8">Snake venom 5'-nucleotidase</fullName>
    </recommendedName>
</protein>
<keyword evidence="3" id="KW-0547">Nucleotide-binding</keyword>
<dbReference type="InterPro" id="IPR006179">
    <property type="entry name" value="5_nucleotidase/apyrase"/>
</dbReference>
<evidence type="ECO:0000256" key="1">
    <source>
        <dbReference type="ARBA" id="ARBA00006654"/>
    </source>
</evidence>
<dbReference type="Pfam" id="PF00149">
    <property type="entry name" value="Metallophos"/>
    <property type="match status" value="1"/>
</dbReference>
<reference evidence="6" key="1">
    <citation type="submission" date="2021-11" db="EMBL/GenBank/DDBJ databases">
        <authorList>
            <person name="Schell T."/>
        </authorList>
    </citation>
    <scope>NUCLEOTIDE SEQUENCE</scope>
    <source>
        <strain evidence="6">M5</strain>
    </source>
</reference>
<dbReference type="Pfam" id="PF02872">
    <property type="entry name" value="5_nucleotid_C"/>
    <property type="match status" value="1"/>
</dbReference>
<dbReference type="Gene3D" id="3.60.21.10">
    <property type="match status" value="1"/>
</dbReference>
<accession>A0A8J2RUK8</accession>
<dbReference type="GO" id="GO:0016787">
    <property type="term" value="F:hydrolase activity"/>
    <property type="evidence" value="ECO:0007669"/>
    <property type="project" value="UniProtKB-KW"/>
</dbReference>
<dbReference type="CDD" id="cd07406">
    <property type="entry name" value="MPP_CG11883_N"/>
    <property type="match status" value="1"/>
</dbReference>
<dbReference type="InterPro" id="IPR004843">
    <property type="entry name" value="Calcineurin-like_PHP"/>
</dbReference>